<dbReference type="InterPro" id="IPR001452">
    <property type="entry name" value="SH3_domain"/>
</dbReference>
<evidence type="ECO:0000256" key="1">
    <source>
        <dbReference type="ARBA" id="ARBA00022443"/>
    </source>
</evidence>
<dbReference type="PANTHER" id="PTHR12092">
    <property type="entry name" value="PLECKSTRIN"/>
    <property type="match status" value="1"/>
</dbReference>
<dbReference type="InterPro" id="IPR036028">
    <property type="entry name" value="SH3-like_dom_sf"/>
</dbReference>
<dbReference type="SMART" id="SM00326">
    <property type="entry name" value="SH3"/>
    <property type="match status" value="1"/>
</dbReference>
<dbReference type="Gene3D" id="2.30.29.30">
    <property type="entry name" value="Pleckstrin-homology domain (PH domain)/Phosphotyrosine-binding domain (PTB)"/>
    <property type="match status" value="1"/>
</dbReference>
<gene>
    <name evidence="7" type="ORF">BGT96224_4546</name>
    <name evidence="8" type="ORF">BGT96224V2_LOCUS2859</name>
</gene>
<reference evidence="7" key="2">
    <citation type="submission" date="2013-01" db="EMBL/GenBank/DDBJ databases">
        <title>The wheat powdery mildew genome reveals unique evolution of an obligate biotroph.</title>
        <authorList>
            <person name="Oberhaensli S."/>
            <person name="Wicker T."/>
            <person name="Keller B."/>
        </authorList>
    </citation>
    <scope>NUCLEOTIDE SEQUENCE</scope>
    <source>
        <strain evidence="7">96224</strain>
    </source>
</reference>
<evidence type="ECO:0000313" key="8">
    <source>
        <dbReference type="EMBL" id="SUZ09691.1"/>
    </source>
</evidence>
<dbReference type="PROSITE" id="PS50105">
    <property type="entry name" value="SAM_DOMAIN"/>
    <property type="match status" value="1"/>
</dbReference>
<dbReference type="InterPro" id="IPR013761">
    <property type="entry name" value="SAM/pointed_sf"/>
</dbReference>
<accession>A0A061HI95</accession>
<feature type="region of interest" description="Disordered" evidence="3">
    <location>
        <begin position="86"/>
        <end position="115"/>
    </location>
</feature>
<dbReference type="PANTHER" id="PTHR12092:SF16">
    <property type="entry name" value="PH DOMAIN-CONTAINING PROTEIN"/>
    <property type="match status" value="1"/>
</dbReference>
<dbReference type="SUPFAM" id="SSF50044">
    <property type="entry name" value="SH3-domain"/>
    <property type="match status" value="1"/>
</dbReference>
<sequence length="999" mass="109859">MASRTVEPQVRPEPDDFSARSSDELSLAKGDRVELIERDDDFGDGWYLGRHLNKGNSGLFPEVYTRIAPRGSLLCLQNSPLTDQKLDLTSKAPNSQNIQRSLSPTPASGRPTASDSVKVAVNSESNDLSITSNIETQVSSVSSCSPAVAIYSEGANKLQKTSIIDSPQKHGQDSPVMNETLSVINEHITNLNSSQENALNGDKQANSDSGSEYSSHAEPRLSYIQGEETDEDEDEVIYTREQVTMWSPEQVSEHLFIIGVEPKHCEVLLDQEITGDVLLGMDQTSIFLKEFDFGSVGRRLKTWQKIKFLQDEVKRNSIIKNTGVRSSELVEDFNRHRSRSSSSFATLPKSITTHDRQNLSFSSAPTQQKSAKNDNAVIPPNFSGKISSEDAHTMGEIDKVSNARQKYHSQQNSLHDSNQVISLGPVTNKSSANSRVDYHNRQASFDKDWKMENSATPARPNRYITSEVKAAPRTSTRTSLENQRTSKHTASSTIELLESGYFSVGETDGVVRNFPRKREVTGIQTTIHSRNSSYTDEHRMRVSSAQKSQKNHNRFGSVDSTREVSSNSAAAKYYGLSGISGRRRMTSESSKTLVTGTPPKDSISLTSPAVTKLEGESFVRPVKSNDVRHGKGDFLTTMKSASSGRFGLRAISDAVTGHEKLRANHPPDATLPTSSKYSPTESSLGTGTSTPSGGQSFDFDSSGIKSASSLSTSNSNGRIKKKSKQETSAYTRGLERKTPKEAIALADYSGWMKKKSTNLMASWKPRLFILKGRRLSYYYSEDDDGERGLIDISFHRVLPADNDRLTGIHAALTGASANSNMNASANAKDSTTEPEFSFMKGTESMFIFKLVPPRAGLQRAVTFTKPTVHYFAVPNVQHGRLWMAALMKATIERDDSAPLKSTYQQQTISLTKARALRHRPPALMNVNEQADEEAVEDQQGYGNDSLDISGIVYSIEPRKGDSGVSGVSKLDTKARDMVRNGHLMVPERTGDELLQPNTA</sequence>
<keyword evidence="1 2" id="KW-0728">SH3 domain</keyword>
<dbReference type="EMBL" id="KE375029">
    <property type="protein sequence ID" value="EPQ65339.1"/>
    <property type="molecule type" value="Genomic_DNA"/>
</dbReference>
<protein>
    <submittedName>
        <fullName evidence="8">Bgt-4546</fullName>
    </submittedName>
</protein>
<dbReference type="AlphaFoldDB" id="A0A061HI95"/>
<feature type="compositionally biased region" description="Polar residues" evidence="3">
    <location>
        <begin position="91"/>
        <end position="115"/>
    </location>
</feature>
<evidence type="ECO:0000259" key="4">
    <source>
        <dbReference type="PROSITE" id="PS50002"/>
    </source>
</evidence>
<dbReference type="InterPro" id="IPR001660">
    <property type="entry name" value="SAM"/>
</dbReference>
<dbReference type="PROSITE" id="PS50003">
    <property type="entry name" value="PH_DOMAIN"/>
    <property type="match status" value="1"/>
</dbReference>
<evidence type="ECO:0000313" key="9">
    <source>
        <dbReference type="Proteomes" id="UP000053110"/>
    </source>
</evidence>
<feature type="region of interest" description="Disordered" evidence="3">
    <location>
        <begin position="1"/>
        <end position="25"/>
    </location>
</feature>
<organism evidence="8">
    <name type="scientific">Blumeria graminis f. sp. tritici 96224</name>
    <dbReference type="NCBI Taxonomy" id="1268274"/>
    <lineage>
        <taxon>Eukaryota</taxon>
        <taxon>Fungi</taxon>
        <taxon>Dikarya</taxon>
        <taxon>Ascomycota</taxon>
        <taxon>Pezizomycotina</taxon>
        <taxon>Leotiomycetes</taxon>
        <taxon>Erysiphales</taxon>
        <taxon>Erysiphaceae</taxon>
        <taxon>Blumeria</taxon>
    </lineage>
</organism>
<feature type="region of interest" description="Disordered" evidence="3">
    <location>
        <begin position="355"/>
        <end position="388"/>
    </location>
</feature>
<dbReference type="Pfam" id="PF00169">
    <property type="entry name" value="PH"/>
    <property type="match status" value="1"/>
</dbReference>
<dbReference type="InterPro" id="IPR037370">
    <property type="entry name" value="Pleckstrin"/>
</dbReference>
<feature type="compositionally biased region" description="Basic and acidic residues" evidence="3">
    <location>
        <begin position="10"/>
        <end position="23"/>
    </location>
</feature>
<dbReference type="OrthoDB" id="73680at2759"/>
<dbReference type="Gene3D" id="2.30.30.40">
    <property type="entry name" value="SH3 Domains"/>
    <property type="match status" value="1"/>
</dbReference>
<dbReference type="Pfam" id="PF14604">
    <property type="entry name" value="SH3_9"/>
    <property type="match status" value="1"/>
</dbReference>
<feature type="domain" description="SH3" evidence="4">
    <location>
        <begin position="1"/>
        <end position="70"/>
    </location>
</feature>
<feature type="region of interest" description="Disordered" evidence="3">
    <location>
        <begin position="658"/>
        <end position="735"/>
    </location>
</feature>
<evidence type="ECO:0000259" key="5">
    <source>
        <dbReference type="PROSITE" id="PS50003"/>
    </source>
</evidence>
<feature type="region of interest" description="Disordered" evidence="3">
    <location>
        <begin position="470"/>
        <end position="491"/>
    </location>
</feature>
<feature type="region of interest" description="Disordered" evidence="3">
    <location>
        <begin position="544"/>
        <end position="567"/>
    </location>
</feature>
<dbReference type="CDD" id="cd09535">
    <property type="entry name" value="SAM_BOI-like_fungal"/>
    <property type="match status" value="1"/>
</dbReference>
<feature type="compositionally biased region" description="Polar residues" evidence="3">
    <location>
        <begin position="194"/>
        <end position="214"/>
    </location>
</feature>
<feature type="region of interest" description="Disordered" evidence="3">
    <location>
        <begin position="582"/>
        <end position="608"/>
    </location>
</feature>
<dbReference type="FunFam" id="1.10.150.50:FF:000082">
    <property type="entry name" value="Polarized growth protein boi2"/>
    <property type="match status" value="1"/>
</dbReference>
<reference evidence="9" key="1">
    <citation type="journal article" date="2013" name="Nat. Genet.">
        <title>The wheat powdery mildew genome shows the unique evolution of an obligate biotroph.</title>
        <authorList>
            <person name="Wicker T."/>
            <person name="Oberhaensli S."/>
            <person name="Parlange F."/>
            <person name="Buchmann J.P."/>
            <person name="Shatalina M."/>
            <person name="Roffler S."/>
            <person name="Ben-David R."/>
            <person name="Dolezel J."/>
            <person name="Simkova H."/>
            <person name="Schulze-Lefert P."/>
            <person name="Spanu P.D."/>
            <person name="Bruggmann R."/>
            <person name="Amselem J."/>
            <person name="Quesneville H."/>
            <person name="Ver Loren van Themaat E."/>
            <person name="Paape T."/>
            <person name="Shimizu K.K."/>
            <person name="Keller B."/>
        </authorList>
    </citation>
    <scope>NUCLEOTIDE SEQUENCE [LARGE SCALE GENOMIC DNA]</scope>
    <source>
        <strain evidence="9">96224</strain>
    </source>
</reference>
<dbReference type="PROSITE" id="PS50002">
    <property type="entry name" value="SH3"/>
    <property type="match status" value="1"/>
</dbReference>
<evidence type="ECO:0000259" key="6">
    <source>
        <dbReference type="PROSITE" id="PS50105"/>
    </source>
</evidence>
<dbReference type="Proteomes" id="UP000053110">
    <property type="component" value="Unassembled WGS sequence"/>
</dbReference>
<evidence type="ECO:0000313" key="7">
    <source>
        <dbReference type="EMBL" id="EPQ65339.1"/>
    </source>
</evidence>
<dbReference type="InterPro" id="IPR001849">
    <property type="entry name" value="PH_domain"/>
</dbReference>
<name>A0A061HI95_BLUGR</name>
<feature type="compositionally biased region" description="Polar residues" evidence="3">
    <location>
        <begin position="358"/>
        <end position="370"/>
    </location>
</feature>
<dbReference type="SMART" id="SM00233">
    <property type="entry name" value="PH"/>
    <property type="match status" value="1"/>
</dbReference>
<feature type="region of interest" description="Disordered" evidence="3">
    <location>
        <begin position="194"/>
        <end position="233"/>
    </location>
</feature>
<feature type="compositionally biased region" description="Low complexity" evidence="3">
    <location>
        <begin position="678"/>
        <end position="715"/>
    </location>
</feature>
<feature type="domain" description="SAM" evidence="6">
    <location>
        <begin position="246"/>
        <end position="312"/>
    </location>
</feature>
<dbReference type="Gene3D" id="1.10.150.50">
    <property type="entry name" value="Transcription Factor, Ets-1"/>
    <property type="match status" value="1"/>
</dbReference>
<dbReference type="GO" id="GO:0005886">
    <property type="term" value="C:plasma membrane"/>
    <property type="evidence" value="ECO:0007669"/>
    <property type="project" value="TreeGrafter"/>
</dbReference>
<feature type="compositionally biased region" description="Polar residues" evidence="3">
    <location>
        <begin position="473"/>
        <end position="491"/>
    </location>
</feature>
<dbReference type="InterPro" id="IPR011993">
    <property type="entry name" value="PH-like_dom_sf"/>
</dbReference>
<dbReference type="SUPFAM" id="SSF50729">
    <property type="entry name" value="PH domain-like"/>
    <property type="match status" value="1"/>
</dbReference>
<dbReference type="GO" id="GO:0030036">
    <property type="term" value="P:actin cytoskeleton organization"/>
    <property type="evidence" value="ECO:0007669"/>
    <property type="project" value="TreeGrafter"/>
</dbReference>
<evidence type="ECO:0000256" key="2">
    <source>
        <dbReference type="PROSITE-ProRule" id="PRU00192"/>
    </source>
</evidence>
<dbReference type="EMBL" id="UIGY01000056">
    <property type="protein sequence ID" value="SUZ09691.1"/>
    <property type="molecule type" value="Genomic_DNA"/>
</dbReference>
<dbReference type="HOGENOM" id="CLU_011433_0_0_1"/>
<evidence type="ECO:0000256" key="3">
    <source>
        <dbReference type="SAM" id="MobiDB-lite"/>
    </source>
</evidence>
<dbReference type="SUPFAM" id="SSF47769">
    <property type="entry name" value="SAM/Pointed domain"/>
    <property type="match status" value="1"/>
</dbReference>
<proteinExistence type="predicted"/>
<feature type="domain" description="PH" evidence="5">
    <location>
        <begin position="745"/>
        <end position="891"/>
    </location>
</feature>
<reference evidence="8" key="3">
    <citation type="submission" date="2018-07" db="EMBL/GenBank/DDBJ databases">
        <authorList>
            <person name="Quirk P.G."/>
            <person name="Krulwich T.A."/>
        </authorList>
    </citation>
    <scope>NUCLEOTIDE SEQUENCE</scope>
    <source>
        <strain evidence="8">96224</strain>
    </source>
</reference>